<feature type="region of interest" description="Disordered" evidence="26">
    <location>
        <begin position="1596"/>
        <end position="1638"/>
    </location>
</feature>
<dbReference type="Gene3D" id="3.30.160.60">
    <property type="entry name" value="Classic Zinc Finger"/>
    <property type="match status" value="8"/>
</dbReference>
<feature type="compositionally biased region" description="Basic and acidic residues" evidence="26">
    <location>
        <begin position="298"/>
        <end position="308"/>
    </location>
</feature>
<feature type="domain" description="C2H2-type" evidence="28">
    <location>
        <begin position="2032"/>
        <end position="2059"/>
    </location>
</feature>
<dbReference type="InterPro" id="IPR016135">
    <property type="entry name" value="UBQ-conjugating_enzyme/RWD"/>
</dbReference>
<evidence type="ECO:0000259" key="27">
    <source>
        <dbReference type="PROSITE" id="PS50127"/>
    </source>
</evidence>
<feature type="region of interest" description="Disordered" evidence="26">
    <location>
        <begin position="1422"/>
        <end position="1537"/>
    </location>
</feature>
<dbReference type="Proteomes" id="UP000438429">
    <property type="component" value="Unassembled WGS sequence"/>
</dbReference>
<feature type="region of interest" description="Disordered" evidence="26">
    <location>
        <begin position="2357"/>
        <end position="2384"/>
    </location>
</feature>
<feature type="compositionally biased region" description="Pro residues" evidence="26">
    <location>
        <begin position="2140"/>
        <end position="2154"/>
    </location>
</feature>
<feature type="region of interest" description="Disordered" evidence="26">
    <location>
        <begin position="283"/>
        <end position="310"/>
    </location>
</feature>
<feature type="active site" description="Glycyl thioester intermediate" evidence="25">
    <location>
        <position position="153"/>
    </location>
</feature>
<feature type="compositionally biased region" description="Polar residues" evidence="26">
    <location>
        <begin position="663"/>
        <end position="678"/>
    </location>
</feature>
<feature type="region of interest" description="Disordered" evidence="26">
    <location>
        <begin position="1933"/>
        <end position="2003"/>
    </location>
</feature>
<dbReference type="FunFam" id="3.30.160.60:FF:000624">
    <property type="entry name" value="zinc finger protein 697"/>
    <property type="match status" value="2"/>
</dbReference>
<feature type="compositionally biased region" description="Basic residues" evidence="26">
    <location>
        <begin position="1370"/>
        <end position="1382"/>
    </location>
</feature>
<dbReference type="InterPro" id="IPR036236">
    <property type="entry name" value="Znf_C2H2_sf"/>
</dbReference>
<feature type="compositionally biased region" description="Low complexity" evidence="26">
    <location>
        <begin position="1346"/>
        <end position="1369"/>
    </location>
</feature>
<feature type="compositionally biased region" description="Low complexity" evidence="26">
    <location>
        <begin position="1513"/>
        <end position="1537"/>
    </location>
</feature>
<dbReference type="PANTHER" id="PTHR31774:SF15">
    <property type="entry name" value="PROTEIN SHISA-7-LIKE"/>
    <property type="match status" value="1"/>
</dbReference>
<feature type="domain" description="C2H2-type" evidence="28">
    <location>
        <begin position="2189"/>
        <end position="2217"/>
    </location>
</feature>
<evidence type="ECO:0000256" key="1">
    <source>
        <dbReference type="ARBA" id="ARBA00000485"/>
    </source>
</evidence>
<evidence type="ECO:0000256" key="4">
    <source>
        <dbReference type="ARBA" id="ARBA00004906"/>
    </source>
</evidence>
<feature type="compositionally biased region" description="Low complexity" evidence="26">
    <location>
        <begin position="1953"/>
        <end position="1965"/>
    </location>
</feature>
<dbReference type="GO" id="GO:0008270">
    <property type="term" value="F:zinc ion binding"/>
    <property type="evidence" value="ECO:0007669"/>
    <property type="project" value="UniProtKB-KW"/>
</dbReference>
<keyword evidence="17" id="KW-0805">Transcription regulation</keyword>
<keyword evidence="18" id="KW-0238">DNA-binding</keyword>
<feature type="compositionally biased region" description="Polar residues" evidence="26">
    <location>
        <begin position="1623"/>
        <end position="1638"/>
    </location>
</feature>
<dbReference type="GO" id="GO:0014069">
    <property type="term" value="C:postsynaptic density"/>
    <property type="evidence" value="ECO:0007669"/>
    <property type="project" value="TreeGrafter"/>
</dbReference>
<feature type="compositionally biased region" description="Basic residues" evidence="26">
    <location>
        <begin position="2359"/>
        <end position="2374"/>
    </location>
</feature>
<evidence type="ECO:0000256" key="2">
    <source>
        <dbReference type="ARBA" id="ARBA00004123"/>
    </source>
</evidence>
<dbReference type="FunFam" id="3.10.110.10:FF:000034">
    <property type="entry name" value="Ubiquitin-conjugating enzyme E2 S"/>
    <property type="match status" value="1"/>
</dbReference>
<feature type="compositionally biased region" description="Polar residues" evidence="26">
    <location>
        <begin position="1321"/>
        <end position="1332"/>
    </location>
</feature>
<feature type="domain" description="C2H2-type" evidence="28">
    <location>
        <begin position="2004"/>
        <end position="2031"/>
    </location>
</feature>
<feature type="compositionally biased region" description="Pro residues" evidence="26">
    <location>
        <begin position="799"/>
        <end position="823"/>
    </location>
</feature>
<dbReference type="GO" id="GO:0061631">
    <property type="term" value="F:ubiquitin conjugating enzyme activity"/>
    <property type="evidence" value="ECO:0007669"/>
    <property type="project" value="UniProtKB-EC"/>
</dbReference>
<evidence type="ECO:0000256" key="9">
    <source>
        <dbReference type="ARBA" id="ARBA00022723"/>
    </source>
</evidence>
<dbReference type="PROSITE" id="PS00183">
    <property type="entry name" value="UBC_1"/>
    <property type="match status" value="1"/>
</dbReference>
<dbReference type="GO" id="GO:0048172">
    <property type="term" value="P:regulation of short-term neuronal synaptic plasticity"/>
    <property type="evidence" value="ECO:0007669"/>
    <property type="project" value="TreeGrafter"/>
</dbReference>
<keyword evidence="8" id="KW-0812">Transmembrane</keyword>
<keyword evidence="13" id="KW-0833">Ubl conjugation pathway</keyword>
<evidence type="ECO:0000256" key="7">
    <source>
        <dbReference type="ARBA" id="ARBA00022679"/>
    </source>
</evidence>
<feature type="region of interest" description="Disordered" evidence="26">
    <location>
        <begin position="2573"/>
        <end position="2610"/>
    </location>
</feature>
<evidence type="ECO:0000256" key="26">
    <source>
        <dbReference type="SAM" id="MobiDB-lite"/>
    </source>
</evidence>
<dbReference type="CDD" id="cd23804">
    <property type="entry name" value="UBCc_UBE2S"/>
    <property type="match status" value="1"/>
</dbReference>
<evidence type="ECO:0000256" key="12">
    <source>
        <dbReference type="ARBA" id="ARBA00022771"/>
    </source>
</evidence>
<feature type="compositionally biased region" description="Polar residues" evidence="26">
    <location>
        <begin position="2098"/>
        <end position="2138"/>
    </location>
</feature>
<keyword evidence="6" id="KW-0132">Cell division</keyword>
<feature type="domain" description="C2H2-type" evidence="28">
    <location>
        <begin position="1572"/>
        <end position="1599"/>
    </location>
</feature>
<sequence length="2610" mass="282103">MTRITLNFDSVWQKEHLAVTQRQQCIEIGSPFVTYHVPKMPIGLRCQAPTNRAELILKMNSNVENLPPHVLRLVYKEISALAADPPEGIKIYPSEEDITELHTAIEGPEGTPFAGGIFRMRLVLGKDFPAVPPKGYFLTKIFHPNVGHKGEICVNVLKRDWKAELGLRHILLTIKCLLIHPNPESALNEEAGRLLLEDYAEYESRAHLLTEIHAMGCPGGTSAVPQDPNDGPQPKKHAGDPTKRAGPSAAAVPAALGNQTTTSLHSIFNSFYQSMAMGVEQTQIQTSEQKKHQTHKWNRGEASKEDLLSGHVPPRTSAVCIRQQRFQWVKLQKRIQRCSGIDSTTENRSLSHVKMTPTTNLRVLAVSLLSLLTAPLTTVVETSPSSPPQHIDPSGRPFTEEPKSGPSPSLLLLAIQANIRPAALQSRTQTPEKRPDTSEGVLEAPPRPLPQVMLPKNVTSAEALAPPLGAAQVPHIRPRLMDGWMDVCRGYYDVMGHFDSAFNCSKDTFVFCCGTCHYRFCCPDRTRQLDQDNCKNYYSPDWAKPQTDAMIIPEDFGPDTDFDPLKQQSHNTGFVIGGVVVFMVAVAVGIKVVFNKVQQEANQRDLNMPRALVDMLRHQSSPVQQDERNNSVALAVGDGHGTLGRPPKNHYAPGLPSKDNRLGNLQHNFIHPSGSSPKHTATIERTPRMNNAQLAAGGTLLSSKHNNTKSQPAFHHSLHNLAQLPPSYESATKPELNRYSSLKRLEKGLDEYSSGYCTTKRRPHTAQPALQSSQHHLHWGGDYTLSGRGTLPRHATRPWIPPPPSGMPASPTPNPYPLDPPEPQYNSNYDTLSKPPRKVKSTDQLLNMGDVPGNTGTLSRLSKNQQHQYYKAMAASNKNSNTHTLTRKAQDRQERQERLLMSPDHLEDRMGVGGMGVVDPYAHTGGMVPTLPRQQKAQSQQNVCATPSLDRHHMIKMNSHPTSGREQERNTAMTGHMSGGMGWAGEMPGAGVVMGTGTLGGHSARRMAFAAKRQNTIEQLHFIPGVSGGITVATPSAGDLAPAPPCASEWEMFQFGKYNLDIIEMLSGHQAHQFKGLGLERQLQHQQQVQLHQHQLQQQQQQQVESSGALLSGLGLGPLQGSRGNAFSDSASIFAKMSAPPPPTLQQQPSSSQSSRSKSSKMSSSSSHSSGYPQFLRSFHPSEAALAQEQLHPSVGRFEHFTGGSSSSGSAGGLGGLVTSAPPPPPLHPGLSVPQASPGPSSSSPSPSTSVATANNPTSSSAVSSLGHQLVGAQSDARSLHQQFSCMLAANQYFLSGVPANASLEQFLVQQGTHNHLGIGLSQTGGEPSTSLAPPPALHSSHSHIHSTPQPQQTPQQPPQQQHLPPHSLSHPHSHSHPHHPLHPGSQPPSLGGFDFQGIPVLSSNQIASLMQQEAGLPLPLPLHLSLSKDDGKGESTGGGSSSSGTSSSRRKKAMAGYLPQRKSESSSNGSSSHGHSSHSGNASASSNGGLSHGQPPALIGSGVGMSNMGGDPSSLLASSSSSSSVVSSSSSSAPSSTVASVLVTNDSHLSKSVNQSTLQPNPTDSDSDPIYSCGDCGKSFPHLSSLRRHMRMHEPTAAGTSNSATTGPNPVQIKLQPDPSLPHSTQETIQPSSNSCPSPEKIFSCPDCGKGFKKKGHLLQHGVIHSSARPYGCSTCSRAFNRRESLTRHEKIHEEKPFRCPACGRAFRESTSLLNHAASGTCGKPGRGPKQRGGKTGADGEDRVGGGGGGGNGGGGTYQSNRGVIYGKTEEEDGVIIVGEGEPKSGLGCDGLFQSGRGGNSNDRDRTDGKYPTDYSRNRYTGYHDDHRSQGNPSPCYSGASPCGSGMAGPALRKAPLAPTLHPHSQSHSQHHHPQQQPHLPLSSLLDDSEDDVTSSVNNAISAITAASNSGNRGDDRGDIIGGLLGGLGLGPLGSPSSTSGMDKNFRGGGSQQSMSSNPQNPTSKPKRPRKPRAKKDPAAGGQPPKRRQYTPRMGPSGLPRTHLCSVCGKGFARRETLRRHDRIHTGEKPHHCTVCGKYFREAFHLSKHQTVHSGAKNYKCSICGKEFGYSQSLRRHSKLHQKGELQEVPTTPAAENLNSYNPNPQCSVAQDRSQNQAPSTSSYYSYSQDVKPQDTNPQPQPPPPPQPQPPPPPRLYTCAICWKSFRHHFHLTAHHQTVHEGGGEKLFCCEVCGKAFAYANSLTRHRQSQHGMTRNEPSNPQEGSSGSEDRGGSDVNQSTSESEAATNVLLQMAPSTEGHGGQSLSVVTHSHQQAPPQPPVGYSSLFYDAAAAQSSASNAPSYSQPLPPNSTIMPPQHPHSPAGVKGEHIYPAGSRSRTLHTTAPFQPLTELPSTEHHHLHHHHHHSHHHPHHQSGPQSHQHLDCSIQLSHDEMRRHKKKKKKSDRTDWRENKWESQDLDRFDGSKKKRKISCTIRGQLNKKQGSLRLTIRRGGGSGGGGYKLVNPGGMKVQILSSLKVPVKSFGCPICPNSVFSRKAGLLVHMAVKHPQKASTTQERLSCSVCGKQSHRPLAAFVHRASHRARGTFSCRRCSARFWNATLLHRHKVSCRRRAKGLQRGDDKRLKLSKRPGQTFEGPEEMPLQQEPYRY</sequence>
<feature type="region of interest" description="Disordered" evidence="26">
    <location>
        <begin position="1197"/>
        <end position="1263"/>
    </location>
</feature>
<feature type="domain" description="C2H2-type" evidence="28">
    <location>
        <begin position="1699"/>
        <end position="1726"/>
    </location>
</feature>
<dbReference type="Pfam" id="PF00096">
    <property type="entry name" value="zf-C2H2"/>
    <property type="match status" value="4"/>
</dbReference>
<dbReference type="SUPFAM" id="SSF57667">
    <property type="entry name" value="beta-beta-alpha zinc fingers"/>
    <property type="match status" value="7"/>
</dbReference>
<dbReference type="GO" id="GO:0032591">
    <property type="term" value="C:dendritic spine membrane"/>
    <property type="evidence" value="ECO:0007669"/>
    <property type="project" value="TreeGrafter"/>
</dbReference>
<evidence type="ECO:0000256" key="5">
    <source>
        <dbReference type="ARBA" id="ARBA00012486"/>
    </source>
</evidence>
<evidence type="ECO:0000259" key="28">
    <source>
        <dbReference type="PROSITE" id="PS50157"/>
    </source>
</evidence>
<feature type="region of interest" description="Disordered" evidence="26">
    <location>
        <begin position="1780"/>
        <end position="1894"/>
    </location>
</feature>
<protein>
    <recommendedName>
        <fullName evidence="5">E2 ubiquitin-conjugating enzyme</fullName>
        <ecNumber evidence="5">2.3.2.23</ecNumber>
    </recommendedName>
</protein>
<dbReference type="Gene3D" id="3.10.110.10">
    <property type="entry name" value="Ubiquitin Conjugating Enzyme"/>
    <property type="match status" value="1"/>
</dbReference>
<feature type="region of interest" description="Disordered" evidence="26">
    <location>
        <begin position="639"/>
        <end position="678"/>
    </location>
</feature>
<feature type="compositionally biased region" description="Polar residues" evidence="26">
    <location>
        <begin position="2211"/>
        <end position="2223"/>
    </location>
</feature>
<keyword evidence="21" id="KW-0539">Nucleus</keyword>
<feature type="compositionally biased region" description="Basic residues" evidence="26">
    <location>
        <begin position="1966"/>
        <end position="1975"/>
    </location>
</feature>
<keyword evidence="19" id="KW-0472">Membrane</keyword>
<dbReference type="FunFam" id="3.30.160.60:FF:000340">
    <property type="entry name" value="zinc finger protein 473 isoform X1"/>
    <property type="match status" value="1"/>
</dbReference>
<accession>A0A6A4TKY1</accession>
<feature type="compositionally biased region" description="Low complexity" evidence="26">
    <location>
        <begin position="1232"/>
        <end position="1250"/>
    </location>
</feature>
<dbReference type="GO" id="GO:0032281">
    <property type="term" value="C:AMPA glutamate receptor complex"/>
    <property type="evidence" value="ECO:0007669"/>
    <property type="project" value="TreeGrafter"/>
</dbReference>
<gene>
    <name evidence="29" type="ORF">F2P81_002008</name>
</gene>
<feature type="compositionally biased region" description="Polar residues" evidence="26">
    <location>
        <begin position="1251"/>
        <end position="1263"/>
    </location>
</feature>
<dbReference type="GO" id="GO:0010458">
    <property type="term" value="P:exit from mitosis"/>
    <property type="evidence" value="ECO:0007669"/>
    <property type="project" value="UniProtKB-ARBA"/>
</dbReference>
<feature type="region of interest" description="Disordered" evidence="26">
    <location>
        <begin position="1318"/>
        <end position="1397"/>
    </location>
</feature>
<feature type="compositionally biased region" description="Polar residues" evidence="26">
    <location>
        <begin position="2237"/>
        <end position="2251"/>
    </location>
</feature>
<evidence type="ECO:0000256" key="6">
    <source>
        <dbReference type="ARBA" id="ARBA00022618"/>
    </source>
</evidence>
<keyword evidence="16" id="KW-1133">Transmembrane helix</keyword>
<feature type="region of interest" description="Disordered" evidence="26">
    <location>
        <begin position="2207"/>
        <end position="2284"/>
    </location>
</feature>
<dbReference type="Pfam" id="PF00179">
    <property type="entry name" value="UQ_con"/>
    <property type="match status" value="1"/>
</dbReference>
<feature type="region of interest" description="Disordered" evidence="26">
    <location>
        <begin position="379"/>
        <end position="406"/>
    </location>
</feature>
<keyword evidence="20" id="KW-0804">Transcription</keyword>
<feature type="domain" description="UBC core" evidence="27">
    <location>
        <begin position="69"/>
        <end position="215"/>
    </location>
</feature>
<evidence type="ECO:0000256" key="19">
    <source>
        <dbReference type="ARBA" id="ARBA00023136"/>
    </source>
</evidence>
<feature type="region of interest" description="Disordered" evidence="26">
    <location>
        <begin position="218"/>
        <end position="249"/>
    </location>
</feature>
<dbReference type="SMART" id="SM00355">
    <property type="entry name" value="ZnF_C2H2"/>
    <property type="match status" value="12"/>
</dbReference>
<evidence type="ECO:0000256" key="18">
    <source>
        <dbReference type="ARBA" id="ARBA00023125"/>
    </source>
</evidence>
<feature type="compositionally biased region" description="Basic and acidic residues" evidence="26">
    <location>
        <begin position="1803"/>
        <end position="1812"/>
    </location>
</feature>
<feature type="compositionally biased region" description="Gly residues" evidence="26">
    <location>
        <begin position="1746"/>
        <end position="1758"/>
    </location>
</feature>
<keyword evidence="10" id="KW-0677">Repeat</keyword>
<dbReference type="InterPro" id="IPR026910">
    <property type="entry name" value="Shisa"/>
</dbReference>
<comment type="subcellular location">
    <subcellularLocation>
        <location evidence="3">Membrane</location>
    </subcellularLocation>
    <subcellularLocation>
        <location evidence="2">Nucleus</location>
    </subcellularLocation>
</comment>
<evidence type="ECO:0000313" key="29">
    <source>
        <dbReference type="EMBL" id="KAF0045479.1"/>
    </source>
</evidence>
<dbReference type="PROSITE" id="PS50157">
    <property type="entry name" value="ZINC_FINGER_C2H2_2"/>
    <property type="match status" value="9"/>
</dbReference>
<feature type="domain" description="C2H2-type" evidence="28">
    <location>
        <begin position="1644"/>
        <end position="1671"/>
    </location>
</feature>
<proteinExistence type="predicted"/>
<name>A0A6A4TKY1_SCOMX</name>
<keyword evidence="15" id="KW-0067">ATP-binding</keyword>
<dbReference type="GO" id="GO:0051301">
    <property type="term" value="P:cell division"/>
    <property type="evidence" value="ECO:0007669"/>
    <property type="project" value="UniProtKB-KW"/>
</dbReference>
<reference evidence="29 30" key="1">
    <citation type="submission" date="2019-06" db="EMBL/GenBank/DDBJ databases">
        <title>Draft genomes of female and male turbot (Scophthalmus maximus).</title>
        <authorList>
            <person name="Xu H."/>
            <person name="Xu X.-W."/>
            <person name="Shao C."/>
            <person name="Chen S."/>
        </authorList>
    </citation>
    <scope>NUCLEOTIDE SEQUENCE [LARGE SCALE GENOMIC DNA]</scope>
    <source>
        <strain evidence="29">Ysfricsl-2016a</strain>
        <tissue evidence="29">Blood</tissue>
    </source>
</reference>
<keyword evidence="14" id="KW-0862">Zinc</keyword>
<evidence type="ECO:0000256" key="20">
    <source>
        <dbReference type="ARBA" id="ARBA00023163"/>
    </source>
</evidence>
<comment type="pathway">
    <text evidence="4">Protein modification; protein ubiquitination.</text>
</comment>
<dbReference type="FunFam" id="3.30.160.60:FF:000325">
    <property type="entry name" value="ZFP90 zinc finger protein"/>
    <property type="match status" value="1"/>
</dbReference>
<dbReference type="GO" id="GO:0045211">
    <property type="term" value="C:postsynaptic membrane"/>
    <property type="evidence" value="ECO:0007669"/>
    <property type="project" value="TreeGrafter"/>
</dbReference>
<feature type="domain" description="C2H2-type" evidence="28">
    <location>
        <begin position="2158"/>
        <end position="2186"/>
    </location>
</feature>
<comment type="function">
    <text evidence="23">Accepts ubiquitin from the E1 complex and catalyzes its covalent attachment to other proteins. Catalyzes 'Lys-11'-linked polyubiquitination. Acts as an essential factor of the anaphase promoting complex/cyclosome (APC/C), a cell cycle-regulated ubiquitin ligase that controls progression through mitosis. Acts by specifically elongating 'Lys-11'-linked polyubiquitin chains initiated by the E2 enzyme UBE2C/UBCH10 on APC/C substrates, enhancing the degradation of APC/C substrates by the proteasome and promoting mitotic exit. Also acts by elongating ubiquitin chains initiated by the E2 enzyme UBE2D1/UBCH5 in vitro; it is however unclear whether UBE2D1/UBCH5 acts as an E2 enzyme for the APC/C in vivo. Also involved in ubiquitination and subsequent degradation of VHL, resulting in an accumulation of HIF1A. In vitro able to promote polyubiquitination using all 7 ubiquitin Lys residues, except 'Lys-48'-linked polyubiquitination.</text>
</comment>
<evidence type="ECO:0000256" key="23">
    <source>
        <dbReference type="ARBA" id="ARBA00053181"/>
    </source>
</evidence>
<dbReference type="GO" id="GO:0031145">
    <property type="term" value="P:anaphase-promoting complex-dependent catabolic process"/>
    <property type="evidence" value="ECO:0007669"/>
    <property type="project" value="UniProtKB-ARBA"/>
</dbReference>
<dbReference type="PANTHER" id="PTHR31774">
    <property type="entry name" value="PROTEIN SHISA-9-RELATED"/>
    <property type="match status" value="1"/>
</dbReference>
<feature type="domain" description="C2H2-type" evidence="28">
    <location>
        <begin position="1672"/>
        <end position="1699"/>
    </location>
</feature>
<keyword evidence="11" id="KW-0547">Nucleotide-binding</keyword>
<evidence type="ECO:0000256" key="22">
    <source>
        <dbReference type="ARBA" id="ARBA00023306"/>
    </source>
</evidence>
<evidence type="ECO:0000256" key="21">
    <source>
        <dbReference type="ARBA" id="ARBA00023242"/>
    </source>
</evidence>
<feature type="region of interest" description="Disordered" evidence="26">
    <location>
        <begin position="1718"/>
        <end position="1763"/>
    </location>
</feature>
<feature type="region of interest" description="Disordered" evidence="26">
    <location>
        <begin position="2083"/>
        <end position="2154"/>
    </location>
</feature>
<dbReference type="GO" id="GO:0003677">
    <property type="term" value="F:DNA binding"/>
    <property type="evidence" value="ECO:0007669"/>
    <property type="project" value="UniProtKB-KW"/>
</dbReference>
<dbReference type="EMBL" id="VEVO01000002">
    <property type="protein sequence ID" value="KAF0045479.1"/>
    <property type="molecule type" value="Genomic_DNA"/>
</dbReference>
<evidence type="ECO:0000313" key="30">
    <source>
        <dbReference type="Proteomes" id="UP000438429"/>
    </source>
</evidence>
<feature type="compositionally biased region" description="Polar residues" evidence="26">
    <location>
        <begin position="1552"/>
        <end position="1565"/>
    </location>
</feature>
<dbReference type="InterPro" id="IPR023313">
    <property type="entry name" value="UBQ-conjugating_AS"/>
</dbReference>
<dbReference type="SMART" id="SM00212">
    <property type="entry name" value="UBCc"/>
    <property type="match status" value="1"/>
</dbReference>
<evidence type="ECO:0000256" key="10">
    <source>
        <dbReference type="ARBA" id="ARBA00022737"/>
    </source>
</evidence>
<evidence type="ECO:0000256" key="15">
    <source>
        <dbReference type="ARBA" id="ARBA00022840"/>
    </source>
</evidence>
<feature type="region of interest" description="Disordered" evidence="26">
    <location>
        <begin position="1552"/>
        <end position="1571"/>
    </location>
</feature>
<evidence type="ECO:0000256" key="16">
    <source>
        <dbReference type="ARBA" id="ARBA00022989"/>
    </source>
</evidence>
<evidence type="ECO:0000256" key="11">
    <source>
        <dbReference type="ARBA" id="ARBA00022741"/>
    </source>
</evidence>
<dbReference type="SUPFAM" id="SSF54495">
    <property type="entry name" value="UBC-like"/>
    <property type="match status" value="1"/>
</dbReference>
<evidence type="ECO:0000256" key="24">
    <source>
        <dbReference type="PROSITE-ProRule" id="PRU00042"/>
    </source>
</evidence>
<evidence type="ECO:0000256" key="25">
    <source>
        <dbReference type="PROSITE-ProRule" id="PRU10133"/>
    </source>
</evidence>
<evidence type="ECO:0000256" key="8">
    <source>
        <dbReference type="ARBA" id="ARBA00022692"/>
    </source>
</evidence>
<organism evidence="29 30">
    <name type="scientific">Scophthalmus maximus</name>
    <name type="common">Turbot</name>
    <name type="synonym">Psetta maxima</name>
    <dbReference type="NCBI Taxonomy" id="52904"/>
    <lineage>
        <taxon>Eukaryota</taxon>
        <taxon>Metazoa</taxon>
        <taxon>Chordata</taxon>
        <taxon>Craniata</taxon>
        <taxon>Vertebrata</taxon>
        <taxon>Euteleostomi</taxon>
        <taxon>Actinopterygii</taxon>
        <taxon>Neopterygii</taxon>
        <taxon>Teleostei</taxon>
        <taxon>Neoteleostei</taxon>
        <taxon>Acanthomorphata</taxon>
        <taxon>Carangaria</taxon>
        <taxon>Pleuronectiformes</taxon>
        <taxon>Pleuronectoidei</taxon>
        <taxon>Scophthalmidae</taxon>
        <taxon>Scophthalmus</taxon>
    </lineage>
</organism>
<feature type="compositionally biased region" description="Low complexity" evidence="26">
    <location>
        <begin position="1876"/>
        <end position="1887"/>
    </location>
</feature>
<dbReference type="FunFam" id="3.30.160.60:FF:000446">
    <property type="entry name" value="Zinc finger protein"/>
    <property type="match status" value="1"/>
</dbReference>
<dbReference type="FunFam" id="3.30.160.60:FF:000100">
    <property type="entry name" value="Zinc finger 45-like"/>
    <property type="match status" value="1"/>
</dbReference>
<evidence type="ECO:0000256" key="14">
    <source>
        <dbReference type="ARBA" id="ARBA00022833"/>
    </source>
</evidence>
<dbReference type="PROSITE" id="PS00028">
    <property type="entry name" value="ZINC_FINGER_C2H2_1"/>
    <property type="match status" value="8"/>
</dbReference>
<feature type="compositionally biased region" description="Low complexity" evidence="26">
    <location>
        <begin position="1466"/>
        <end position="1494"/>
    </location>
</feature>
<feature type="region of interest" description="Disordered" evidence="26">
    <location>
        <begin position="1134"/>
        <end position="1175"/>
    </location>
</feature>
<keyword evidence="12 24" id="KW-0863">Zinc-finger</keyword>
<keyword evidence="22" id="KW-0131">Cell cycle</keyword>
<evidence type="ECO:0000256" key="13">
    <source>
        <dbReference type="ARBA" id="ARBA00022786"/>
    </source>
</evidence>
<dbReference type="FunFam" id="3.30.160.60:FF:000030">
    <property type="entry name" value="Zinc finger protein 628"/>
    <property type="match status" value="1"/>
</dbReference>
<dbReference type="Pfam" id="PF13908">
    <property type="entry name" value="Shisa_N"/>
    <property type="match status" value="1"/>
</dbReference>
<feature type="compositionally biased region" description="Low complexity" evidence="26">
    <location>
        <begin position="1383"/>
        <end position="1392"/>
    </location>
</feature>
<comment type="caution">
    <text evidence="29">The sequence shown here is derived from an EMBL/GenBank/DDBJ whole genome shotgun (WGS) entry which is preliminary data.</text>
</comment>
<feature type="compositionally biased region" description="Low complexity" evidence="26">
    <location>
        <begin position="1145"/>
        <end position="1174"/>
    </location>
</feature>
<dbReference type="GO" id="GO:0005634">
    <property type="term" value="C:nucleus"/>
    <property type="evidence" value="ECO:0007669"/>
    <property type="project" value="UniProtKB-SubCell"/>
</dbReference>
<dbReference type="PROSITE" id="PS50127">
    <property type="entry name" value="UBC_2"/>
    <property type="match status" value="1"/>
</dbReference>
<comment type="catalytic activity">
    <reaction evidence="1">
        <text>S-ubiquitinyl-[E1 ubiquitin-activating enzyme]-L-cysteine + [E2 ubiquitin-conjugating enzyme]-L-cysteine = [E1 ubiquitin-activating enzyme]-L-cysteine + S-ubiquitinyl-[E2 ubiquitin-conjugating enzyme]-L-cysteine.</text>
        <dbReference type="EC" id="2.3.2.23"/>
    </reaction>
</comment>
<feature type="region of interest" description="Disordered" evidence="26">
    <location>
        <begin position="797"/>
        <end position="837"/>
    </location>
</feature>
<dbReference type="InterPro" id="IPR013087">
    <property type="entry name" value="Znf_C2H2_type"/>
</dbReference>
<keyword evidence="9" id="KW-0479">Metal-binding</keyword>
<keyword evidence="7" id="KW-0808">Transferase</keyword>
<feature type="compositionally biased region" description="Polar residues" evidence="26">
    <location>
        <begin position="2264"/>
        <end position="2276"/>
    </location>
</feature>
<feature type="compositionally biased region" description="Low complexity" evidence="26">
    <location>
        <begin position="1597"/>
        <end position="1608"/>
    </location>
</feature>
<dbReference type="InterPro" id="IPR000608">
    <property type="entry name" value="UBC"/>
</dbReference>
<dbReference type="GO" id="GO:0005524">
    <property type="term" value="F:ATP binding"/>
    <property type="evidence" value="ECO:0007669"/>
    <property type="project" value="UniProtKB-KW"/>
</dbReference>
<dbReference type="InterPro" id="IPR053891">
    <property type="entry name" value="Shisa_N"/>
</dbReference>
<feature type="domain" description="C2H2-type" evidence="28">
    <location>
        <begin position="2060"/>
        <end position="2087"/>
    </location>
</feature>
<evidence type="ECO:0000256" key="3">
    <source>
        <dbReference type="ARBA" id="ARBA00004370"/>
    </source>
</evidence>
<feature type="region of interest" description="Disordered" evidence="26">
    <location>
        <begin position="423"/>
        <end position="450"/>
    </location>
</feature>
<dbReference type="EC" id="2.3.2.23" evidence="5"/>
<evidence type="ECO:0000256" key="17">
    <source>
        <dbReference type="ARBA" id="ARBA00023015"/>
    </source>
</evidence>
<feature type="region of interest" description="Disordered" evidence="26">
    <location>
        <begin position="2298"/>
        <end position="2332"/>
    </location>
</feature>